<dbReference type="OrthoDB" id="9758307at2"/>
<evidence type="ECO:0000256" key="3">
    <source>
        <dbReference type="ARBA" id="ARBA00023143"/>
    </source>
</evidence>
<dbReference type="GO" id="GO:0009424">
    <property type="term" value="C:bacterial-type flagellum hook"/>
    <property type="evidence" value="ECO:0007669"/>
    <property type="project" value="InterPro"/>
</dbReference>
<comment type="subcellular location">
    <subcellularLocation>
        <location evidence="1">Bacterial flagellum</location>
    </subcellularLocation>
</comment>
<dbReference type="Pfam" id="PF00700">
    <property type="entry name" value="Flagellin_C"/>
    <property type="match status" value="1"/>
</dbReference>
<comment type="caution">
    <text evidence="6">The sequence shown here is derived from an EMBL/GenBank/DDBJ whole genome shotgun (WGS) entry which is preliminary data.</text>
</comment>
<keyword evidence="6" id="KW-0966">Cell projection</keyword>
<dbReference type="eggNOG" id="COG1344">
    <property type="taxonomic scope" value="Bacteria"/>
</dbReference>
<dbReference type="PATRIC" id="fig|1307436.3.peg.1710"/>
<dbReference type="SUPFAM" id="SSF64518">
    <property type="entry name" value="Phase 1 flagellin"/>
    <property type="match status" value="1"/>
</dbReference>
<name>W7L8F4_CYTFI</name>
<dbReference type="InterPro" id="IPR001492">
    <property type="entry name" value="Flagellin"/>
</dbReference>
<dbReference type="EMBL" id="APVL01000005">
    <property type="protein sequence ID" value="EWG11491.1"/>
    <property type="molecule type" value="Genomic_DNA"/>
</dbReference>
<evidence type="ECO:0000259" key="4">
    <source>
        <dbReference type="Pfam" id="PF00669"/>
    </source>
</evidence>
<dbReference type="InterPro" id="IPR046358">
    <property type="entry name" value="Flagellin_C"/>
</dbReference>
<gene>
    <name evidence="6" type="ORF">PBF_08063</name>
</gene>
<dbReference type="AlphaFoldDB" id="W7L8F4"/>
<dbReference type="PANTHER" id="PTHR42792">
    <property type="entry name" value="FLAGELLIN"/>
    <property type="match status" value="1"/>
</dbReference>
<reference evidence="6 7" key="2">
    <citation type="journal article" date="2016" name="Sci. Rep.">
        <title>A novel serine protease, Sep1, from Bacillus firmus DS-1 has nematicidal activity and degrades multiple intestinal-associated nematode proteins.</title>
        <authorList>
            <person name="Geng C."/>
            <person name="Nie X."/>
            <person name="Tang Z."/>
            <person name="Zhang Y."/>
            <person name="Lin J."/>
            <person name="Sun M."/>
            <person name="Peng D."/>
        </authorList>
    </citation>
    <scope>NUCLEOTIDE SEQUENCE [LARGE SCALE GENOMIC DNA]</scope>
    <source>
        <strain evidence="6 7">DS1</strain>
    </source>
</reference>
<dbReference type="RefSeq" id="WP_035329175.1">
    <property type="nucleotide sequence ID" value="NZ_APVL01000005.1"/>
</dbReference>
<accession>W7L8F4</accession>
<keyword evidence="3" id="KW-0975">Bacterial flagellum</keyword>
<dbReference type="Pfam" id="PF00669">
    <property type="entry name" value="Flagellin_N"/>
    <property type="match status" value="1"/>
</dbReference>
<feature type="domain" description="Flagellin C-terminal" evidence="5">
    <location>
        <begin position="308"/>
        <end position="383"/>
    </location>
</feature>
<protein>
    <submittedName>
        <fullName evidence="6">Flagellar hook-associated protein 3</fullName>
    </submittedName>
</protein>
<dbReference type="PANTHER" id="PTHR42792:SF1">
    <property type="entry name" value="FLAGELLAR HOOK-ASSOCIATED PROTEIN 3"/>
    <property type="match status" value="1"/>
</dbReference>
<feature type="domain" description="Flagellin N-terminal" evidence="4">
    <location>
        <begin position="3"/>
        <end position="140"/>
    </location>
</feature>
<comment type="similarity">
    <text evidence="2">Belongs to the bacterial flagellin family.</text>
</comment>
<keyword evidence="6" id="KW-0969">Cilium</keyword>
<dbReference type="GO" id="GO:0071973">
    <property type="term" value="P:bacterial-type flagellum-dependent cell motility"/>
    <property type="evidence" value="ECO:0007669"/>
    <property type="project" value="InterPro"/>
</dbReference>
<dbReference type="GO" id="GO:0005198">
    <property type="term" value="F:structural molecule activity"/>
    <property type="evidence" value="ECO:0007669"/>
    <property type="project" value="InterPro"/>
</dbReference>
<evidence type="ECO:0000256" key="2">
    <source>
        <dbReference type="ARBA" id="ARBA00005709"/>
    </source>
</evidence>
<dbReference type="Proteomes" id="UP000019270">
    <property type="component" value="Unassembled WGS sequence"/>
</dbReference>
<keyword evidence="6" id="KW-0282">Flagellum</keyword>
<organism evidence="6 7">
    <name type="scientific">Cytobacillus firmus DS1</name>
    <dbReference type="NCBI Taxonomy" id="1307436"/>
    <lineage>
        <taxon>Bacteria</taxon>
        <taxon>Bacillati</taxon>
        <taxon>Bacillota</taxon>
        <taxon>Bacilli</taxon>
        <taxon>Bacillales</taxon>
        <taxon>Bacillaceae</taxon>
        <taxon>Cytobacillus</taxon>
    </lineage>
</organism>
<evidence type="ECO:0000313" key="7">
    <source>
        <dbReference type="Proteomes" id="UP000019270"/>
    </source>
</evidence>
<reference evidence="7" key="1">
    <citation type="submission" date="2013-03" db="EMBL/GenBank/DDBJ databases">
        <title>Draft genome sequence of Bacillus firmus DS1.</title>
        <authorList>
            <person name="Peng D."/>
            <person name="Zhu L."/>
            <person name="Sun M."/>
        </authorList>
    </citation>
    <scope>NUCLEOTIDE SEQUENCE [LARGE SCALE GENOMIC DNA]</scope>
    <source>
        <strain evidence="7">DS1</strain>
    </source>
</reference>
<dbReference type="NCBIfam" id="TIGR02550">
    <property type="entry name" value="flagell_flgL"/>
    <property type="match status" value="1"/>
</dbReference>
<evidence type="ECO:0000256" key="1">
    <source>
        <dbReference type="ARBA" id="ARBA00004365"/>
    </source>
</evidence>
<evidence type="ECO:0000259" key="5">
    <source>
        <dbReference type="Pfam" id="PF00700"/>
    </source>
</evidence>
<proteinExistence type="inferred from homology"/>
<sequence length="390" mass="44033">MRITQNMLIRNNLNYISNNYERYGEILDQVNSNKKITRPSQDPVIAIKGMEYRSQVVEVEQFQRNLGEVYSWMDNADATLDETTQVLHRIKELTVQASNETYTPDQRNGIAKEVRELQNHLEALANTKVNSKYIFNGTNTSTKPVDISKIGKSISEITADNQASMVVQYKGKEFTFSEANSITGPDETGTAYVFKNGDETLTLTSKEVTTTTDSGDSVTNKEELISYQKGSEDPIDLSFDDVIISEKNAYSTNEQNFGIEIMKGIKINVNIDPQNVFSAEMFRDVSDLINALEEPSNNASDINKFLSKMENHFDKVTAERSDLGARYNRVELIQERLGQQDTIAKKTMSDNEDIDFEKAVTDLKIQESIHRAALAVGARIIQPTLMDFLR</sequence>
<evidence type="ECO:0000313" key="6">
    <source>
        <dbReference type="EMBL" id="EWG11491.1"/>
    </source>
</evidence>
<dbReference type="InterPro" id="IPR013384">
    <property type="entry name" value="Flagell_FlgL"/>
</dbReference>
<dbReference type="Gene3D" id="1.20.1330.10">
    <property type="entry name" value="f41 fragment of flagellin, N-terminal domain"/>
    <property type="match status" value="1"/>
</dbReference>
<dbReference type="InterPro" id="IPR001029">
    <property type="entry name" value="Flagellin_N"/>
</dbReference>